<protein>
    <submittedName>
        <fullName evidence="3">Surface protein A</fullName>
    </submittedName>
</protein>
<feature type="signal peptide" evidence="2">
    <location>
        <begin position="1"/>
        <end position="33"/>
    </location>
</feature>
<dbReference type="Gene3D" id="2.10.270.10">
    <property type="entry name" value="Cholin Binding"/>
    <property type="match status" value="2"/>
</dbReference>
<dbReference type="EMBL" id="CP028341">
    <property type="protein sequence ID" value="AVT45924.1"/>
    <property type="molecule type" value="Genomic_DNA"/>
</dbReference>
<accession>A0A2R4G509</accession>
<reference evidence="4" key="3">
    <citation type="submission" date="2023-09" db="EMBL/GenBank/DDBJ databases">
        <title>Ecological and genomic based identification of the Bifidobacterium adolescentis prototype of the healthy human gut microbiota.</title>
        <authorList>
            <person name="Lugli G.A."/>
            <person name="Argentini C."/>
            <person name="Tarracchini C."/>
            <person name="Fontana F."/>
            <person name="Alessandri G."/>
            <person name="Mancabelli L."/>
            <person name="Milani C."/>
            <person name="Turroni F."/>
            <person name="Ventura M."/>
        </authorList>
    </citation>
    <scope>NUCLEOTIDE SEQUENCE</scope>
    <source>
        <strain evidence="4">703B</strain>
    </source>
</reference>
<organism evidence="3 5">
    <name type="scientific">Bifidobacterium adolescentis</name>
    <dbReference type="NCBI Taxonomy" id="1680"/>
    <lineage>
        <taxon>Bacteria</taxon>
        <taxon>Bacillati</taxon>
        <taxon>Actinomycetota</taxon>
        <taxon>Actinomycetes</taxon>
        <taxon>Bifidobacteriales</taxon>
        <taxon>Bifidobacteriaceae</taxon>
        <taxon>Bifidobacterium</taxon>
    </lineage>
</organism>
<evidence type="ECO:0000256" key="1">
    <source>
        <dbReference type="SAM" id="MobiDB-lite"/>
    </source>
</evidence>
<dbReference type="Proteomes" id="UP000241454">
    <property type="component" value="Chromosome"/>
</dbReference>
<dbReference type="EMBL" id="CP133648">
    <property type="protein sequence ID" value="WNE85246.1"/>
    <property type="molecule type" value="Genomic_DNA"/>
</dbReference>
<evidence type="ECO:0000256" key="2">
    <source>
        <dbReference type="SAM" id="SignalP"/>
    </source>
</evidence>
<feature type="chain" id="PRO_5041537328" evidence="2">
    <location>
        <begin position="34"/>
        <end position="307"/>
    </location>
</feature>
<evidence type="ECO:0000313" key="4">
    <source>
        <dbReference type="EMBL" id="WNE85246.1"/>
    </source>
</evidence>
<feature type="region of interest" description="Disordered" evidence="1">
    <location>
        <begin position="251"/>
        <end position="289"/>
    </location>
</feature>
<dbReference type="Proteomes" id="UP000193179">
    <property type="component" value="Chromosome"/>
</dbReference>
<feature type="compositionally biased region" description="Basic and acidic residues" evidence="1">
    <location>
        <begin position="275"/>
        <end position="286"/>
    </location>
</feature>
<evidence type="ECO:0000313" key="3">
    <source>
        <dbReference type="EMBL" id="AVT45924.1"/>
    </source>
</evidence>
<reference evidence="3 5" key="2">
    <citation type="submission" date="2018-03" db="EMBL/GenBank/DDBJ databases">
        <authorList>
            <person name="Keele B.F."/>
        </authorList>
    </citation>
    <scope>NUCLEOTIDE SEQUENCE [LARGE SCALE GENOMIC DNA]</scope>
    <source>
        <strain evidence="3 5">1-11</strain>
    </source>
</reference>
<keyword evidence="2" id="KW-0732">Signal</keyword>
<reference evidence="4" key="1">
    <citation type="journal article" date="2016" name="Sci. Rep.">
        <title>Evaluation of genetic diversity among strains of the human gut commensal Bifidobacterium adolescentis.</title>
        <authorList>
            <person name="Duranti S."/>
            <person name="Milani C."/>
            <person name="Lugli G.A."/>
            <person name="Mancabelli L."/>
            <person name="Turroni F."/>
            <person name="Ferrario C."/>
            <person name="Mangifesta M."/>
            <person name="Viappiani A."/>
            <person name="Sanchez B."/>
            <person name="Margolles A."/>
            <person name="van Sinderen D."/>
            <person name="Ventura M."/>
        </authorList>
    </citation>
    <scope>NUCLEOTIDE SEQUENCE</scope>
    <source>
        <strain evidence="4">703B</strain>
    </source>
</reference>
<evidence type="ECO:0000313" key="5">
    <source>
        <dbReference type="Proteomes" id="UP000241454"/>
    </source>
</evidence>
<dbReference type="RefSeq" id="WP_033500322.1">
    <property type="nucleotide sequence ID" value="NZ_CP024959.1"/>
</dbReference>
<gene>
    <name evidence="4" type="ORF">B0703_09765</name>
    <name evidence="3" type="ORF">C8077_08530</name>
</gene>
<dbReference type="SUPFAM" id="SSF69360">
    <property type="entry name" value="Cell wall binding repeat"/>
    <property type="match status" value="1"/>
</dbReference>
<dbReference type="Gene3D" id="2.30.30.20">
    <property type="entry name" value="Aspartate carbamoyltransferase regulatory subunit, C-terminal domain"/>
    <property type="match status" value="1"/>
</dbReference>
<proteinExistence type="predicted"/>
<name>A0A2R4G509_BIFAD</name>
<sequence>MMDMISKSKLIHGTIAATMALSMTILPIAPASAEETVSAPESDYTGWVTQDGEYYWFDSGIMARSKEIYDPGSDAWYWLDADGTMAHDKDVYLSSGNKWVRYDGDGHMVKGEDYRYGGWYYFDQTTGAMSKGMKYIHSNGGKWVYYDWTTGKMAHGEAFVNYDSSHTGWYLFDQYTGAMFHGDTYIRSNGGKWVRYDRITGKMVKGLHYQDGAYYYFDQTTGAMAHGRAWVPEWNSYATFDSVTGRFVSKASNNNANPGTNGNTGGKNIRGQYCKKSEHGQQKNDADGTPIICECRNGNKVPHWYAK</sequence>
<dbReference type="AlphaFoldDB" id="A0A2R4G509"/>